<reference evidence="1 2" key="1">
    <citation type="submission" date="2019-05" db="EMBL/GenBank/DDBJ databases">
        <title>Another draft genome of Portunus trituberculatus and its Hox gene families provides insights of decapod evolution.</title>
        <authorList>
            <person name="Jeong J.-H."/>
            <person name="Song I."/>
            <person name="Kim S."/>
            <person name="Choi T."/>
            <person name="Kim D."/>
            <person name="Ryu S."/>
            <person name="Kim W."/>
        </authorList>
    </citation>
    <scope>NUCLEOTIDE SEQUENCE [LARGE SCALE GENOMIC DNA]</scope>
    <source>
        <tissue evidence="1">Muscle</tissue>
    </source>
</reference>
<dbReference type="EMBL" id="VSRR010098050">
    <property type="protein sequence ID" value="MPC94320.1"/>
    <property type="molecule type" value="Genomic_DNA"/>
</dbReference>
<accession>A0A5B7JC49</accession>
<evidence type="ECO:0000313" key="1">
    <source>
        <dbReference type="EMBL" id="MPC94320.1"/>
    </source>
</evidence>
<name>A0A5B7JC49_PORTR</name>
<protein>
    <submittedName>
        <fullName evidence="1">Uncharacterized protein</fullName>
    </submittedName>
</protein>
<comment type="caution">
    <text evidence="1">The sequence shown here is derived from an EMBL/GenBank/DDBJ whole genome shotgun (WGS) entry which is preliminary data.</text>
</comment>
<sequence>MGLSFGRWRAALTNLLTSRSILLRVETPTSEHINGYSSQGRKTWRSIHIFCWGLAGHLCR</sequence>
<dbReference type="Proteomes" id="UP000324222">
    <property type="component" value="Unassembled WGS sequence"/>
</dbReference>
<gene>
    <name evidence="1" type="ORF">E2C01_089484</name>
</gene>
<evidence type="ECO:0000313" key="2">
    <source>
        <dbReference type="Proteomes" id="UP000324222"/>
    </source>
</evidence>
<dbReference type="AlphaFoldDB" id="A0A5B7JC49"/>
<keyword evidence="2" id="KW-1185">Reference proteome</keyword>
<proteinExistence type="predicted"/>
<organism evidence="1 2">
    <name type="scientific">Portunus trituberculatus</name>
    <name type="common">Swimming crab</name>
    <name type="synonym">Neptunus trituberculatus</name>
    <dbReference type="NCBI Taxonomy" id="210409"/>
    <lineage>
        <taxon>Eukaryota</taxon>
        <taxon>Metazoa</taxon>
        <taxon>Ecdysozoa</taxon>
        <taxon>Arthropoda</taxon>
        <taxon>Crustacea</taxon>
        <taxon>Multicrustacea</taxon>
        <taxon>Malacostraca</taxon>
        <taxon>Eumalacostraca</taxon>
        <taxon>Eucarida</taxon>
        <taxon>Decapoda</taxon>
        <taxon>Pleocyemata</taxon>
        <taxon>Brachyura</taxon>
        <taxon>Eubrachyura</taxon>
        <taxon>Portunoidea</taxon>
        <taxon>Portunidae</taxon>
        <taxon>Portuninae</taxon>
        <taxon>Portunus</taxon>
    </lineage>
</organism>